<proteinExistence type="inferred from homology"/>
<dbReference type="PANTHER" id="PTHR21432">
    <property type="entry name" value="ACETYL-COA HYDROLASE-RELATED"/>
    <property type="match status" value="1"/>
</dbReference>
<organism evidence="5 6">
    <name type="scientific">Acidovorax soli</name>
    <dbReference type="NCBI Taxonomy" id="592050"/>
    <lineage>
        <taxon>Bacteria</taxon>
        <taxon>Pseudomonadati</taxon>
        <taxon>Pseudomonadota</taxon>
        <taxon>Betaproteobacteria</taxon>
        <taxon>Burkholderiales</taxon>
        <taxon>Comamonadaceae</taxon>
        <taxon>Acidovorax</taxon>
    </lineage>
</organism>
<dbReference type="InterPro" id="IPR046433">
    <property type="entry name" value="ActCoA_hydro"/>
</dbReference>
<dbReference type="AlphaFoldDB" id="A0A1H3XWN6"/>
<feature type="domain" description="Acetyl-CoA hydrolase/transferase C-terminal" evidence="4">
    <location>
        <begin position="264"/>
        <end position="413"/>
    </location>
</feature>
<dbReference type="STRING" id="592050.SAMN05421875_104169"/>
<gene>
    <name evidence="5" type="ORF">SAMN05421875_104169</name>
</gene>
<evidence type="ECO:0000313" key="5">
    <source>
        <dbReference type="EMBL" id="SEA03816.1"/>
    </source>
</evidence>
<evidence type="ECO:0000256" key="2">
    <source>
        <dbReference type="ARBA" id="ARBA00022679"/>
    </source>
</evidence>
<dbReference type="SUPFAM" id="SSF100950">
    <property type="entry name" value="NagB/RpiA/CoA transferase-like"/>
    <property type="match status" value="2"/>
</dbReference>
<reference evidence="6" key="1">
    <citation type="submission" date="2016-10" db="EMBL/GenBank/DDBJ databases">
        <authorList>
            <person name="Varghese N."/>
            <person name="Submissions S."/>
        </authorList>
    </citation>
    <scope>NUCLEOTIDE SEQUENCE [LARGE SCALE GENOMIC DNA]</scope>
    <source>
        <strain evidence="6">DSM 25157</strain>
    </source>
</reference>
<evidence type="ECO:0000256" key="1">
    <source>
        <dbReference type="ARBA" id="ARBA00009632"/>
    </source>
</evidence>
<dbReference type="Pfam" id="PF13336">
    <property type="entry name" value="AcetylCoA_hyd_C"/>
    <property type="match status" value="1"/>
</dbReference>
<dbReference type="InterPro" id="IPR038460">
    <property type="entry name" value="AcetylCoA_hyd_C_sf"/>
</dbReference>
<protein>
    <submittedName>
        <fullName evidence="5">Acetyl-CoA hydrolase</fullName>
    </submittedName>
</protein>
<feature type="domain" description="Acetyl-CoA hydrolase/transferase N-terminal" evidence="3">
    <location>
        <begin position="66"/>
        <end position="159"/>
    </location>
</feature>
<dbReference type="Gene3D" id="3.30.750.70">
    <property type="entry name" value="4-hydroxybutyrate coenzyme like domains"/>
    <property type="match status" value="1"/>
</dbReference>
<dbReference type="PANTHER" id="PTHR21432:SF20">
    <property type="entry name" value="ACETYL-COA HYDROLASE"/>
    <property type="match status" value="1"/>
</dbReference>
<evidence type="ECO:0000259" key="3">
    <source>
        <dbReference type="Pfam" id="PF02550"/>
    </source>
</evidence>
<accession>A0A1H3XWN6</accession>
<dbReference type="GO" id="GO:0008775">
    <property type="term" value="F:acetate CoA-transferase activity"/>
    <property type="evidence" value="ECO:0007669"/>
    <property type="project" value="InterPro"/>
</dbReference>
<dbReference type="InterPro" id="IPR003702">
    <property type="entry name" value="ActCoA_hydro_N"/>
</dbReference>
<dbReference type="InterPro" id="IPR026888">
    <property type="entry name" value="AcetylCoA_hyd_C"/>
</dbReference>
<comment type="similarity">
    <text evidence="1">Belongs to the acetyl-CoA hydrolase/transferase family.</text>
</comment>
<evidence type="ECO:0000259" key="4">
    <source>
        <dbReference type="Pfam" id="PF13336"/>
    </source>
</evidence>
<keyword evidence="5" id="KW-0378">Hydrolase</keyword>
<dbReference type="InterPro" id="IPR037171">
    <property type="entry name" value="NagB/RpiA_transferase-like"/>
</dbReference>
<dbReference type="EMBL" id="FNQJ01000004">
    <property type="protein sequence ID" value="SEA03816.1"/>
    <property type="molecule type" value="Genomic_DNA"/>
</dbReference>
<dbReference type="Pfam" id="PF02550">
    <property type="entry name" value="AcetylCoA_hydro"/>
    <property type="match status" value="1"/>
</dbReference>
<dbReference type="GeneID" id="34233564"/>
<dbReference type="RefSeq" id="WP_092697357.1">
    <property type="nucleotide sequence ID" value="NZ_CAXIQL010000069.1"/>
</dbReference>
<keyword evidence="6" id="KW-1185">Reference proteome</keyword>
<dbReference type="Proteomes" id="UP000199002">
    <property type="component" value="Unassembled WGS sequence"/>
</dbReference>
<dbReference type="Gene3D" id="3.40.1080.20">
    <property type="entry name" value="Acetyl-CoA hydrolase/transferase C-terminal domain"/>
    <property type="match status" value="1"/>
</dbReference>
<dbReference type="Gene3D" id="3.40.1080.10">
    <property type="entry name" value="Glutaconate Coenzyme A-transferase"/>
    <property type="match status" value="1"/>
</dbReference>
<dbReference type="GO" id="GO:0016787">
    <property type="term" value="F:hydrolase activity"/>
    <property type="evidence" value="ECO:0007669"/>
    <property type="project" value="UniProtKB-KW"/>
</dbReference>
<evidence type="ECO:0000313" key="6">
    <source>
        <dbReference type="Proteomes" id="UP000199002"/>
    </source>
</evidence>
<dbReference type="GO" id="GO:0006083">
    <property type="term" value="P:acetate metabolic process"/>
    <property type="evidence" value="ECO:0007669"/>
    <property type="project" value="InterPro"/>
</dbReference>
<sequence>MSLLAQPLQALIRPGDTLWWGQSTAEPLTLTRAVTAHRHALAQGGRLRVFVGIGASDTLQPEQADTIDFFGYAAGGPHRHLADAGVLDILPSHYSHLPGLIRAGVLPADVVLLQVSPPDEQGRYSLGLVHEYLPAALEQARVVIAEVNPAIPWTHGSVHLQASDFALLIDAQHPPLEQSRAAPGPAEQAIARHIAGLIQDGATLQLGIGNLPEAVLAALHGHRDLGLHSGAVGDGIAALAEAGVLTHAKKSLDTGVGIGGILMGSEKLRRWAHRNPALQLRGTDYTHDPEVLAASHQLAAINAAIEVDLTGQINAEVAAGVYVGAVGGAVDFLRGAARSRGGLPIVALPATAKGRTRIVAQLAGPVSTPRSDAGLIVTEHGVADLRGQTLSRRVRRLIDIAAPEHREDLERQAHELLRRCGAIFHQKQ</sequence>
<name>A0A1H3XWN6_9BURK</name>
<keyword evidence="2" id="KW-0808">Transferase</keyword>